<evidence type="ECO:0000313" key="2">
    <source>
        <dbReference type="Proteomes" id="UP000789860"/>
    </source>
</evidence>
<dbReference type="Proteomes" id="UP000789860">
    <property type="component" value="Unassembled WGS sequence"/>
</dbReference>
<sequence length="995" mass="115658">QQNHYLYFSLQFVDYSSTLKKNFSNTFFQTIPAINVQIIQESKVLFGWKITPVQTNITVEQFFLKLAEEHVSNNYLDLIEKVEARCGNSKTTANQNVDLTCNLWEVALDYGKHFVFRLITSQATPSSYQYTNPFEIMFNTQNSITLPMWKPSAKPNKKEQLRNDIVAWIKKENGGWIGPDMAETIGKPFIQDLTNALWYIDGCSSDTFTQRYNLPRVFENFMGYNNPQHHKCTRPRFNIEELNEYSECLFKYTTHSWMIRSPFSTFLKEPIIKLSENLSKYAEYLAHKRIVTLQNRELNQPVINEYNNGELKIFKANNKCKSENTLKYRNLSLALQEKQYWQPILADDFCSSMSRVQKHRYLTNLEVGFTFKIGIYTYHHGNVCNATYIWHIDEEATEEEMSNQHYKIRTEIKNDFPTYHTRRMHREYMDICELHLNKQPKAKLRRIYKELTNDASAAETTNQREVDEHVKLAFELNDPKIISDLRELNEGRPSKYDEFWAAGKKFLEGIAQEAVVAVDERRHDLIVHLAQAISVRDLRDMIAKEVKKTHPQAPIPSTQWLRLQFWPTTPTNKNSLQYTGILPIKFMIQTRQLRCEHVDLHYASALFRYLKEMAIMFRDEAYLVFMDDKHRCKIGEPGCPVAAVDRGKRAKRVPGLKEGVIKSLQPTKTIMQDLFERLELKGEKFSTFESTTEQEIEHLWESVLEVDDLLVPEDTSRKYIENKSRILEFMNHCCRSRTYFFEIRKCQAAETGCMICKPPRSKPDIFVKLQPFPDPIPKANEDHYTPFCEIYGKDTSEKYRPSSRQKVNVSTSSTTMMINGLGTNGMGFSPRAQYAANVRVLVKCIECNRPRVLYSQHRLNPEEENLLKNFIETIDYTCGITFYGISDLTKASSPDDDTNSIEDNVNESPVEQDVNNDKLSLEILFKHVFVNAKLTCSTPMEVSYFSSRLYPDVCFQCGNAEILLSTPAGQQPYSPFTILSVTRLDVKSTHIIPIP</sequence>
<feature type="non-terminal residue" evidence="1">
    <location>
        <position position="1"/>
    </location>
</feature>
<dbReference type="EMBL" id="CAJVPM010003258">
    <property type="protein sequence ID" value="CAG8498725.1"/>
    <property type="molecule type" value="Genomic_DNA"/>
</dbReference>
<name>A0ACA9L049_9GLOM</name>
<comment type="caution">
    <text evidence="1">The sequence shown here is derived from an EMBL/GenBank/DDBJ whole genome shotgun (WGS) entry which is preliminary data.</text>
</comment>
<protein>
    <submittedName>
        <fullName evidence="1">7920_t:CDS:1</fullName>
    </submittedName>
</protein>
<proteinExistence type="predicted"/>
<keyword evidence="2" id="KW-1185">Reference proteome</keyword>
<reference evidence="1" key="1">
    <citation type="submission" date="2021-06" db="EMBL/GenBank/DDBJ databases">
        <authorList>
            <person name="Kallberg Y."/>
            <person name="Tangrot J."/>
            <person name="Rosling A."/>
        </authorList>
    </citation>
    <scope>NUCLEOTIDE SEQUENCE</scope>
    <source>
        <strain evidence="1">AU212A</strain>
    </source>
</reference>
<evidence type="ECO:0000313" key="1">
    <source>
        <dbReference type="EMBL" id="CAG8498725.1"/>
    </source>
</evidence>
<organism evidence="1 2">
    <name type="scientific">Scutellospora calospora</name>
    <dbReference type="NCBI Taxonomy" id="85575"/>
    <lineage>
        <taxon>Eukaryota</taxon>
        <taxon>Fungi</taxon>
        <taxon>Fungi incertae sedis</taxon>
        <taxon>Mucoromycota</taxon>
        <taxon>Glomeromycotina</taxon>
        <taxon>Glomeromycetes</taxon>
        <taxon>Diversisporales</taxon>
        <taxon>Gigasporaceae</taxon>
        <taxon>Scutellospora</taxon>
    </lineage>
</organism>
<gene>
    <name evidence="1" type="ORF">SCALOS_LOCUS3142</name>
</gene>
<accession>A0ACA9L049</accession>